<dbReference type="Gene3D" id="2.30.29.30">
    <property type="entry name" value="Pleckstrin-homology domain (PH domain)/Phosphotyrosine-binding domain (PTB)"/>
    <property type="match status" value="1"/>
</dbReference>
<comment type="caution">
    <text evidence="3">The sequence shown here is derived from an EMBL/GenBank/DDBJ whole genome shotgun (WGS) entry which is preliminary data.</text>
</comment>
<feature type="region of interest" description="Disordered" evidence="1">
    <location>
        <begin position="1"/>
        <end position="90"/>
    </location>
</feature>
<accession>A0ABR3VZ60</accession>
<sequence length="489" mass="55322">MEPYDGSRDDALLGGPPRPRRMSMDEDYYYQTLMTHQQRPPRPPSYDAAMRQSPPRTDPEAADVVGSSSSTTTKPQPPPQPPPPPDVLPGYSCDVHIEGVFMRKMEIEETTKRAEYRNWHMVYVVLHGTALNIYQIKKDRGWWSTKSDGPNISPDNPPWIRKASLEKAYSLLHADAGIAADYRKRRHVIRVRAEADQFLLSCVELSTFVTWLDKLFAAIDVAAPIDERDFPRDQSVPRAQRIQWLRSQHQRPDDQGSALQQLHSRRQSTVSNAFSESRRGSVNPEMSRFGGLGEHSVIDEAPDTPAAESSRMGHPLASRLSTTSYPNESIDPETGKWRPRHTWTVKHDHLYAKLCFSVLLFKSPRKSNYIVTKGKLFFVDWSTVRQWPVADGHAGEQVHLSSPPIGRWSGGAEKKKSKNWVWGDTTAGSCIHITYGWARSWSSGGGAGFALHGYSHRCIGKFPPGFSFVFFFYSLNSCEKQRHLYGDLV</sequence>
<proteinExistence type="predicted"/>
<evidence type="ECO:0000259" key="2">
    <source>
        <dbReference type="PROSITE" id="PS50003"/>
    </source>
</evidence>
<feature type="compositionally biased region" description="Polar residues" evidence="1">
    <location>
        <begin position="257"/>
        <end position="275"/>
    </location>
</feature>
<dbReference type="SUPFAM" id="SSF50729">
    <property type="entry name" value="PH domain-like"/>
    <property type="match status" value="1"/>
</dbReference>
<dbReference type="PROSITE" id="PS50003">
    <property type="entry name" value="PH_DOMAIN"/>
    <property type="match status" value="1"/>
</dbReference>
<gene>
    <name evidence="3" type="ORF">VTK73DRAFT_9967</name>
</gene>
<dbReference type="EMBL" id="JAZHXJ010000891">
    <property type="protein sequence ID" value="KAL1849117.1"/>
    <property type="molecule type" value="Genomic_DNA"/>
</dbReference>
<evidence type="ECO:0000313" key="4">
    <source>
        <dbReference type="Proteomes" id="UP001586593"/>
    </source>
</evidence>
<dbReference type="InterPro" id="IPR001849">
    <property type="entry name" value="PH_domain"/>
</dbReference>
<evidence type="ECO:0000313" key="3">
    <source>
        <dbReference type="EMBL" id="KAL1849117.1"/>
    </source>
</evidence>
<protein>
    <recommendedName>
        <fullName evidence="2">PH domain-containing protein</fullName>
    </recommendedName>
</protein>
<dbReference type="PANTHER" id="PTHR37283:SF1">
    <property type="entry name" value="PH DOMAIN-CONTAINING PROTEIN YHR131C"/>
    <property type="match status" value="1"/>
</dbReference>
<name>A0ABR3VZ60_9PEZI</name>
<feature type="compositionally biased region" description="Basic and acidic residues" evidence="1">
    <location>
        <begin position="1"/>
        <end position="11"/>
    </location>
</feature>
<keyword evidence="4" id="KW-1185">Reference proteome</keyword>
<dbReference type="SMART" id="SM00233">
    <property type="entry name" value="PH"/>
    <property type="match status" value="1"/>
</dbReference>
<feature type="region of interest" description="Disordered" evidence="1">
    <location>
        <begin position="245"/>
        <end position="335"/>
    </location>
</feature>
<dbReference type="Proteomes" id="UP001586593">
    <property type="component" value="Unassembled WGS sequence"/>
</dbReference>
<dbReference type="Pfam" id="PF15410">
    <property type="entry name" value="PH_9"/>
    <property type="match status" value="1"/>
</dbReference>
<dbReference type="PANTHER" id="PTHR37283">
    <property type="entry name" value="PH DOMAIN-CONTAINING PROTEIN YHR131C"/>
    <property type="match status" value="1"/>
</dbReference>
<dbReference type="InterPro" id="IPR011993">
    <property type="entry name" value="PH-like_dom_sf"/>
</dbReference>
<feature type="compositionally biased region" description="Pro residues" evidence="1">
    <location>
        <begin position="75"/>
        <end position="87"/>
    </location>
</feature>
<reference evidence="3 4" key="1">
    <citation type="journal article" date="2024" name="Commun. Biol.">
        <title>Comparative genomic analysis of thermophilic fungi reveals convergent evolutionary adaptations and gene losses.</title>
        <authorList>
            <person name="Steindorff A.S."/>
            <person name="Aguilar-Pontes M.V."/>
            <person name="Robinson A.J."/>
            <person name="Andreopoulos B."/>
            <person name="LaButti K."/>
            <person name="Kuo A."/>
            <person name="Mondo S."/>
            <person name="Riley R."/>
            <person name="Otillar R."/>
            <person name="Haridas S."/>
            <person name="Lipzen A."/>
            <person name="Grimwood J."/>
            <person name="Schmutz J."/>
            <person name="Clum A."/>
            <person name="Reid I.D."/>
            <person name="Moisan M.C."/>
            <person name="Butler G."/>
            <person name="Nguyen T.T.M."/>
            <person name="Dewar K."/>
            <person name="Conant G."/>
            <person name="Drula E."/>
            <person name="Henrissat B."/>
            <person name="Hansel C."/>
            <person name="Singer S."/>
            <person name="Hutchinson M.I."/>
            <person name="de Vries R.P."/>
            <person name="Natvig D.O."/>
            <person name="Powell A.J."/>
            <person name="Tsang A."/>
            <person name="Grigoriev I.V."/>
        </authorList>
    </citation>
    <scope>NUCLEOTIDE SEQUENCE [LARGE SCALE GENOMIC DNA]</scope>
    <source>
        <strain evidence="3 4">ATCC 24622</strain>
    </source>
</reference>
<feature type="domain" description="PH" evidence="2">
    <location>
        <begin position="94"/>
        <end position="220"/>
    </location>
</feature>
<organism evidence="3 4">
    <name type="scientific">Phialemonium thermophilum</name>
    <dbReference type="NCBI Taxonomy" id="223376"/>
    <lineage>
        <taxon>Eukaryota</taxon>
        <taxon>Fungi</taxon>
        <taxon>Dikarya</taxon>
        <taxon>Ascomycota</taxon>
        <taxon>Pezizomycotina</taxon>
        <taxon>Sordariomycetes</taxon>
        <taxon>Sordariomycetidae</taxon>
        <taxon>Cephalothecales</taxon>
        <taxon>Cephalothecaceae</taxon>
        <taxon>Phialemonium</taxon>
    </lineage>
</organism>
<evidence type="ECO:0000256" key="1">
    <source>
        <dbReference type="SAM" id="MobiDB-lite"/>
    </source>
</evidence>
<dbReference type="InterPro" id="IPR041681">
    <property type="entry name" value="PH_9"/>
</dbReference>